<proteinExistence type="predicted"/>
<feature type="chain" id="PRO_5043765283" description="Chitin-binding type-2 domain-containing protein" evidence="7">
    <location>
        <begin position="22"/>
        <end position="226"/>
    </location>
</feature>
<dbReference type="Proteomes" id="UP001162162">
    <property type="component" value="Unassembled WGS sequence"/>
</dbReference>
<gene>
    <name evidence="9" type="ORF">NQ318_004322</name>
</gene>
<dbReference type="GO" id="GO:0008061">
    <property type="term" value="F:chitin binding"/>
    <property type="evidence" value="ECO:0007669"/>
    <property type="project" value="UniProtKB-KW"/>
</dbReference>
<feature type="region of interest" description="Disordered" evidence="6">
    <location>
        <begin position="90"/>
        <end position="171"/>
    </location>
</feature>
<accession>A0AAV8YT34</accession>
<dbReference type="SUPFAM" id="SSF57625">
    <property type="entry name" value="Invertebrate chitin-binding proteins"/>
    <property type="match status" value="2"/>
</dbReference>
<protein>
    <recommendedName>
        <fullName evidence="8">Chitin-binding type-2 domain-containing protein</fullName>
    </recommendedName>
</protein>
<dbReference type="InterPro" id="IPR036508">
    <property type="entry name" value="Chitin-bd_dom_sf"/>
</dbReference>
<dbReference type="Pfam" id="PF01607">
    <property type="entry name" value="CBM_14"/>
    <property type="match status" value="2"/>
</dbReference>
<comment type="caution">
    <text evidence="9">The sequence shown here is derived from an EMBL/GenBank/DDBJ whole genome shotgun (WGS) entry which is preliminary data.</text>
</comment>
<keyword evidence="5" id="KW-0325">Glycoprotein</keyword>
<dbReference type="PROSITE" id="PS50940">
    <property type="entry name" value="CHIT_BIND_II"/>
    <property type="match status" value="2"/>
</dbReference>
<reference evidence="9" key="1">
    <citation type="journal article" date="2023" name="Insect Mol. Biol.">
        <title>Genome sequencing provides insights into the evolution of gene families encoding plant cell wall-degrading enzymes in longhorned beetles.</title>
        <authorList>
            <person name="Shin N.R."/>
            <person name="Okamura Y."/>
            <person name="Kirsch R."/>
            <person name="Pauchet Y."/>
        </authorList>
    </citation>
    <scope>NUCLEOTIDE SEQUENCE</scope>
    <source>
        <strain evidence="9">AMC_N1</strain>
    </source>
</reference>
<feature type="signal peptide" evidence="7">
    <location>
        <begin position="1"/>
        <end position="21"/>
    </location>
</feature>
<dbReference type="EMBL" id="JAPWTK010000051">
    <property type="protein sequence ID" value="KAJ8954029.1"/>
    <property type="molecule type" value="Genomic_DNA"/>
</dbReference>
<evidence type="ECO:0000256" key="1">
    <source>
        <dbReference type="ARBA" id="ARBA00022669"/>
    </source>
</evidence>
<evidence type="ECO:0000259" key="8">
    <source>
        <dbReference type="PROSITE" id="PS50940"/>
    </source>
</evidence>
<sequence length="226" mass="24720">MRSFLTSLIAAFVFVIVLSDADIFYGSTNTTPDPRCPYPSSNITFLPDPYNCSRYYECYDGTLFVMHCYEGLYWNQETLACDYQENVTCVTSPPTEEPPTEAPTVTTVTNPGTTPTIPGTTDAPTTPSNTTESNTTEQPPTNPTTTSTTAEPTATTSTPNPGPTESPQIRCQHEPDGVYLADPKDCQAYYECYNGQAIPGRCPQGSLWNENILNCDFTDNVPCDVP</sequence>
<keyword evidence="2 7" id="KW-0732">Signal</keyword>
<dbReference type="GO" id="GO:0005576">
    <property type="term" value="C:extracellular region"/>
    <property type="evidence" value="ECO:0007669"/>
    <property type="project" value="InterPro"/>
</dbReference>
<dbReference type="PANTHER" id="PTHR23301">
    <property type="entry name" value="CHITIN BINDING PERITROPHIN-A"/>
    <property type="match status" value="1"/>
</dbReference>
<evidence type="ECO:0000256" key="2">
    <source>
        <dbReference type="ARBA" id="ARBA00022729"/>
    </source>
</evidence>
<keyword evidence="4" id="KW-1015">Disulfide bond</keyword>
<name>A0AAV8YT34_9CUCU</name>
<organism evidence="9 10">
    <name type="scientific">Aromia moschata</name>
    <dbReference type="NCBI Taxonomy" id="1265417"/>
    <lineage>
        <taxon>Eukaryota</taxon>
        <taxon>Metazoa</taxon>
        <taxon>Ecdysozoa</taxon>
        <taxon>Arthropoda</taxon>
        <taxon>Hexapoda</taxon>
        <taxon>Insecta</taxon>
        <taxon>Pterygota</taxon>
        <taxon>Neoptera</taxon>
        <taxon>Endopterygota</taxon>
        <taxon>Coleoptera</taxon>
        <taxon>Polyphaga</taxon>
        <taxon>Cucujiformia</taxon>
        <taxon>Chrysomeloidea</taxon>
        <taxon>Cerambycidae</taxon>
        <taxon>Cerambycinae</taxon>
        <taxon>Callichromatini</taxon>
        <taxon>Aromia</taxon>
    </lineage>
</organism>
<evidence type="ECO:0000256" key="6">
    <source>
        <dbReference type="SAM" id="MobiDB-lite"/>
    </source>
</evidence>
<keyword evidence="3" id="KW-0677">Repeat</keyword>
<evidence type="ECO:0000256" key="7">
    <source>
        <dbReference type="SAM" id="SignalP"/>
    </source>
</evidence>
<feature type="compositionally biased region" description="Low complexity" evidence="6">
    <location>
        <begin position="102"/>
        <end position="159"/>
    </location>
</feature>
<dbReference type="PANTHER" id="PTHR23301:SF106">
    <property type="entry name" value="CHITIN-BINDING TYPE-2 DOMAIN-CONTAINING PROTEIN-RELATED"/>
    <property type="match status" value="1"/>
</dbReference>
<evidence type="ECO:0000256" key="5">
    <source>
        <dbReference type="ARBA" id="ARBA00023180"/>
    </source>
</evidence>
<keyword evidence="10" id="KW-1185">Reference proteome</keyword>
<evidence type="ECO:0000313" key="10">
    <source>
        <dbReference type="Proteomes" id="UP001162162"/>
    </source>
</evidence>
<dbReference type="InterPro" id="IPR002557">
    <property type="entry name" value="Chitin-bd_dom"/>
</dbReference>
<evidence type="ECO:0000256" key="3">
    <source>
        <dbReference type="ARBA" id="ARBA00022737"/>
    </source>
</evidence>
<feature type="domain" description="Chitin-binding type-2" evidence="8">
    <location>
        <begin position="33"/>
        <end position="91"/>
    </location>
</feature>
<keyword evidence="1" id="KW-0147">Chitin-binding</keyword>
<dbReference type="Gene3D" id="2.170.140.10">
    <property type="entry name" value="Chitin binding domain"/>
    <property type="match status" value="2"/>
</dbReference>
<dbReference type="AlphaFoldDB" id="A0AAV8YT34"/>
<dbReference type="InterPro" id="IPR051940">
    <property type="entry name" value="Chitin_bind-dev_reg"/>
</dbReference>
<evidence type="ECO:0000256" key="4">
    <source>
        <dbReference type="ARBA" id="ARBA00023157"/>
    </source>
</evidence>
<dbReference type="SMART" id="SM00494">
    <property type="entry name" value="ChtBD2"/>
    <property type="match status" value="2"/>
</dbReference>
<feature type="domain" description="Chitin-binding type-2" evidence="8">
    <location>
        <begin position="168"/>
        <end position="225"/>
    </location>
</feature>
<evidence type="ECO:0000313" key="9">
    <source>
        <dbReference type="EMBL" id="KAJ8954029.1"/>
    </source>
</evidence>